<sequence length="95" mass="10610">MSLNKVHSCLSCCAALPCFVLFLFHQHPCKTRPTVISYGSFSLEGEWREFCRGGFPNRAIPALLVLHCPPLASRLFPFLCQTTPNKWRDSGLAIG</sequence>
<dbReference type="VEuPathDB" id="FungiDB:BO83DRAFT_77388"/>
<organism evidence="2 3">
    <name type="scientific">Aspergillus eucalypticola (strain CBS 122712 / IBT 29274)</name>
    <dbReference type="NCBI Taxonomy" id="1448314"/>
    <lineage>
        <taxon>Eukaryota</taxon>
        <taxon>Fungi</taxon>
        <taxon>Dikarya</taxon>
        <taxon>Ascomycota</taxon>
        <taxon>Pezizomycotina</taxon>
        <taxon>Eurotiomycetes</taxon>
        <taxon>Eurotiomycetidae</taxon>
        <taxon>Eurotiales</taxon>
        <taxon>Aspergillaceae</taxon>
        <taxon>Aspergillus</taxon>
        <taxon>Aspergillus subgen. Circumdati</taxon>
    </lineage>
</organism>
<dbReference type="Proteomes" id="UP000246171">
    <property type="component" value="Unassembled WGS sequence"/>
</dbReference>
<keyword evidence="3" id="KW-1185">Reference proteome</keyword>
<comment type="caution">
    <text evidence="2">The sequence shown here is derived from an EMBL/GenBank/DDBJ whole genome shotgun (WGS) entry which is preliminary data.</text>
</comment>
<evidence type="ECO:0000256" key="1">
    <source>
        <dbReference type="SAM" id="SignalP"/>
    </source>
</evidence>
<protein>
    <recommendedName>
        <fullName evidence="4">Secreted protein</fullName>
    </recommendedName>
</protein>
<feature type="signal peptide" evidence="1">
    <location>
        <begin position="1"/>
        <end position="31"/>
    </location>
</feature>
<evidence type="ECO:0008006" key="4">
    <source>
        <dbReference type="Google" id="ProtNLM"/>
    </source>
</evidence>
<proteinExistence type="predicted"/>
<keyword evidence="1" id="KW-0732">Signal</keyword>
<evidence type="ECO:0000313" key="3">
    <source>
        <dbReference type="Proteomes" id="UP000246171"/>
    </source>
</evidence>
<gene>
    <name evidence="2" type="ORF">BO83DRAFT_77388</name>
</gene>
<dbReference type="AlphaFoldDB" id="A0A317WIA2"/>
<dbReference type="EMBL" id="MSFU01000002">
    <property type="protein sequence ID" value="PWY83940.1"/>
    <property type="molecule type" value="Genomic_DNA"/>
</dbReference>
<dbReference type="RefSeq" id="XP_025392495.1">
    <property type="nucleotide sequence ID" value="XM_025537594.1"/>
</dbReference>
<reference evidence="2" key="1">
    <citation type="submission" date="2016-12" db="EMBL/GenBank/DDBJ databases">
        <title>The genomes of Aspergillus section Nigri reveals drivers in fungal speciation.</title>
        <authorList>
            <consortium name="DOE Joint Genome Institute"/>
            <person name="Vesth T.C."/>
            <person name="Nybo J."/>
            <person name="Theobald S."/>
            <person name="Brandl J."/>
            <person name="Frisvad J.C."/>
            <person name="Nielsen K.F."/>
            <person name="Lyhne E.K."/>
            <person name="Kogle M.E."/>
            <person name="Kuo A."/>
            <person name="Riley R."/>
            <person name="Clum A."/>
            <person name="Nolan M."/>
            <person name="Lipzen A."/>
            <person name="Salamov A."/>
            <person name="Henrissat B."/>
            <person name="Wiebenga A."/>
            <person name="De vries R.P."/>
            <person name="Grigoriev I.V."/>
            <person name="Mortensen U.H."/>
            <person name="Andersen M.R."/>
            <person name="Baker S.E."/>
        </authorList>
    </citation>
    <scope>NUCLEOTIDE SEQUENCE</scope>
    <source>
        <strain evidence="2">CBS 122712</strain>
    </source>
</reference>
<evidence type="ECO:0000313" key="2">
    <source>
        <dbReference type="EMBL" id="PWY83940.1"/>
    </source>
</evidence>
<feature type="chain" id="PRO_5016325620" description="Secreted protein" evidence="1">
    <location>
        <begin position="32"/>
        <end position="95"/>
    </location>
</feature>
<accession>A0A317WIA2</accession>
<dbReference type="GeneID" id="37059556"/>
<name>A0A317WIA2_ASPEC</name>